<dbReference type="EMBL" id="AWSI01000009">
    <property type="protein sequence ID" value="ERH31805.1"/>
    <property type="molecule type" value="Genomic_DNA"/>
</dbReference>
<proteinExistence type="predicted"/>
<dbReference type="HOGENOM" id="CLU_2103841_0_0_11"/>
<reference evidence="1 2" key="1">
    <citation type="submission" date="2013-08" db="EMBL/GenBank/DDBJ databases">
        <authorList>
            <person name="Weinstock G."/>
            <person name="Sodergren E."/>
            <person name="Wylie T."/>
            <person name="Fulton L."/>
            <person name="Fulton R."/>
            <person name="Fronick C."/>
            <person name="O'Laughlin M."/>
            <person name="Godfrey J."/>
            <person name="Miner T."/>
            <person name="Herter B."/>
            <person name="Appelbaum E."/>
            <person name="Cordes M."/>
            <person name="Lek S."/>
            <person name="Wollam A."/>
            <person name="Pepin K.H."/>
            <person name="Palsikar V.B."/>
            <person name="Mitreva M."/>
            <person name="Wilson R.K."/>
        </authorList>
    </citation>
    <scope>NUCLEOTIDE SEQUENCE [LARGE SCALE GENOMIC DNA]</scope>
    <source>
        <strain evidence="1 2">F0580</strain>
    </source>
</reference>
<dbReference type="PATRIC" id="fig|1321816.3.peg.201"/>
<dbReference type="STRING" id="419015.HMPREF3214_00115"/>
<name>U1QWP9_9BIFI</name>
<organism evidence="1 2">
    <name type="scientific">Alloscardovia omnicolens F0580</name>
    <dbReference type="NCBI Taxonomy" id="1321816"/>
    <lineage>
        <taxon>Bacteria</taxon>
        <taxon>Bacillati</taxon>
        <taxon>Actinomycetota</taxon>
        <taxon>Actinomycetes</taxon>
        <taxon>Bifidobacteriales</taxon>
        <taxon>Bifidobacteriaceae</taxon>
        <taxon>Alloscardovia</taxon>
    </lineage>
</organism>
<evidence type="ECO:0000313" key="1">
    <source>
        <dbReference type="EMBL" id="ERH31805.1"/>
    </source>
</evidence>
<dbReference type="AlphaFoldDB" id="U1QWP9"/>
<comment type="caution">
    <text evidence="1">The sequence shown here is derived from an EMBL/GenBank/DDBJ whole genome shotgun (WGS) entry which is preliminary data.</text>
</comment>
<sequence length="115" mass="12337">MQFSAQLDEKWASQSSPILVYISSTDNNKKVSMYKALRAQSKAETIVAGEVSVPEGRYSVEYISPVNADGSMYKVPKTATVDVSAAGASFVDTAEIGENSSEVQFEFIPASKVSS</sequence>
<gene>
    <name evidence="1" type="ORF">HMPREF9244_00243</name>
</gene>
<accession>U1QWP9</accession>
<evidence type="ECO:0000313" key="2">
    <source>
        <dbReference type="Proteomes" id="UP000016519"/>
    </source>
</evidence>
<dbReference type="Proteomes" id="UP000016519">
    <property type="component" value="Unassembled WGS sequence"/>
</dbReference>
<keyword evidence="2" id="KW-1185">Reference proteome</keyword>
<protein>
    <submittedName>
        <fullName evidence="1">Uncharacterized protein</fullName>
    </submittedName>
</protein>